<comment type="caution">
    <text evidence="1">The sequence shown here is derived from an EMBL/GenBank/DDBJ whole genome shotgun (WGS) entry which is preliminary data.</text>
</comment>
<dbReference type="AlphaFoldDB" id="A0A833XWU7"/>
<proteinExistence type="predicted"/>
<dbReference type="Proteomes" id="UP000619265">
    <property type="component" value="Unassembled WGS sequence"/>
</dbReference>
<sequence length="171" mass="19968">MVEKLVWENLCERWASSTFKEKSRRNRSNRQKLKVKHTGGRKSFIRILEEKNLMVERLGEKESEEDVEEVADTIFKEVLGRKSGYAVGMGHMVIPDPSPTIVKSRAFIRLSEENQRNKSDAEMYKSKLEKMMGDIEALQKNFSEHDKLLQYYWMSELEGGGESHRETHQDA</sequence>
<organism evidence="1 2">
    <name type="scientific">Juglans regia</name>
    <name type="common">English walnut</name>
    <dbReference type="NCBI Taxonomy" id="51240"/>
    <lineage>
        <taxon>Eukaryota</taxon>
        <taxon>Viridiplantae</taxon>
        <taxon>Streptophyta</taxon>
        <taxon>Embryophyta</taxon>
        <taxon>Tracheophyta</taxon>
        <taxon>Spermatophyta</taxon>
        <taxon>Magnoliopsida</taxon>
        <taxon>eudicotyledons</taxon>
        <taxon>Gunneridae</taxon>
        <taxon>Pentapetalae</taxon>
        <taxon>rosids</taxon>
        <taxon>fabids</taxon>
        <taxon>Fagales</taxon>
        <taxon>Juglandaceae</taxon>
        <taxon>Juglans</taxon>
    </lineage>
</organism>
<name>A0A833XWU7_JUGRE</name>
<protein>
    <submittedName>
        <fullName evidence="1">Uncharacterized protein</fullName>
    </submittedName>
</protein>
<accession>A0A833XWU7</accession>
<evidence type="ECO:0000313" key="1">
    <source>
        <dbReference type="EMBL" id="KAF5472519.1"/>
    </source>
</evidence>
<dbReference type="EMBL" id="LIHL02000004">
    <property type="protein sequence ID" value="KAF5472519.1"/>
    <property type="molecule type" value="Genomic_DNA"/>
</dbReference>
<reference evidence="1" key="2">
    <citation type="submission" date="2020-03" db="EMBL/GenBank/DDBJ databases">
        <title>Walnut 2.0.</title>
        <authorList>
            <person name="Marrano A."/>
            <person name="Britton M."/>
            <person name="Zimin A.V."/>
            <person name="Zaini P.A."/>
            <person name="Workman R."/>
            <person name="Puiu D."/>
            <person name="Bianco L."/>
            <person name="Allen B.J."/>
            <person name="Troggio M."/>
            <person name="Leslie C.A."/>
            <person name="Timp W."/>
            <person name="Dendekar A."/>
            <person name="Salzberg S.L."/>
            <person name="Neale D.B."/>
        </authorList>
    </citation>
    <scope>NUCLEOTIDE SEQUENCE</scope>
    <source>
        <tissue evidence="1">Leaves</tissue>
    </source>
</reference>
<evidence type="ECO:0000313" key="2">
    <source>
        <dbReference type="Proteomes" id="UP000619265"/>
    </source>
</evidence>
<dbReference type="Pfam" id="PF03004">
    <property type="entry name" value="Transposase_24"/>
    <property type="match status" value="1"/>
</dbReference>
<gene>
    <name evidence="1" type="ORF">F2P56_009231</name>
</gene>
<dbReference type="InterPro" id="IPR004252">
    <property type="entry name" value="Probable_transposase_24"/>
</dbReference>
<dbReference type="Gramene" id="Jr04_11390_p1">
    <property type="protein sequence ID" value="cds.Jr04_11390_p1"/>
    <property type="gene ID" value="Jr04_11390"/>
</dbReference>
<reference evidence="1" key="1">
    <citation type="submission" date="2015-10" db="EMBL/GenBank/DDBJ databases">
        <authorList>
            <person name="Martinez-Garcia P.J."/>
            <person name="Crepeau M.W."/>
            <person name="Puiu D."/>
            <person name="Gonzalez-Ibeas D."/>
            <person name="Whalen J."/>
            <person name="Stevens K."/>
            <person name="Paul R."/>
            <person name="Butterfield T."/>
            <person name="Britton M."/>
            <person name="Reagan R."/>
            <person name="Chakraborty S."/>
            <person name="Walawage S.L."/>
            <person name="Vasquez-Gross H.A."/>
            <person name="Cardeno C."/>
            <person name="Famula R."/>
            <person name="Pratt K."/>
            <person name="Kuruganti S."/>
            <person name="Aradhya M.K."/>
            <person name="Leslie C.A."/>
            <person name="Dandekar A.M."/>
            <person name="Salzberg S.L."/>
            <person name="Wegrzyn J.L."/>
            <person name="Langley C.H."/>
            <person name="Neale D.B."/>
        </authorList>
    </citation>
    <scope>NUCLEOTIDE SEQUENCE</scope>
    <source>
        <tissue evidence="1">Leaves</tissue>
    </source>
</reference>